<gene>
    <name evidence="11" type="ORF">A6A03_06275</name>
</gene>
<dbReference type="PROSITE" id="PS51671">
    <property type="entry name" value="ACT"/>
    <property type="match status" value="1"/>
</dbReference>
<evidence type="ECO:0000256" key="6">
    <source>
        <dbReference type="ARBA" id="ARBA00023027"/>
    </source>
</evidence>
<dbReference type="InterPro" id="IPR006139">
    <property type="entry name" value="D-isomer_2_OHA_DH_cat_dom"/>
</dbReference>
<comment type="pathway">
    <text evidence="2 9">Amino-acid biosynthesis; L-serine biosynthesis; L-serine from 3-phospho-D-glycerate: step 1/3.</text>
</comment>
<dbReference type="PROSITE" id="PS00670">
    <property type="entry name" value="D_2_HYDROXYACID_DH_2"/>
    <property type="match status" value="1"/>
</dbReference>
<evidence type="ECO:0000256" key="8">
    <source>
        <dbReference type="ARBA" id="ARBA00048731"/>
    </source>
</evidence>
<evidence type="ECO:0000256" key="2">
    <source>
        <dbReference type="ARBA" id="ARBA00005216"/>
    </source>
</evidence>
<dbReference type="InterPro" id="IPR045865">
    <property type="entry name" value="ACT-like_dom_sf"/>
</dbReference>
<dbReference type="FunFam" id="3.40.50.720:FF:000021">
    <property type="entry name" value="D-3-phosphoglycerate dehydrogenase"/>
    <property type="match status" value="1"/>
</dbReference>
<dbReference type="InterPro" id="IPR029009">
    <property type="entry name" value="ASB_dom_sf"/>
</dbReference>
<dbReference type="CDD" id="cd12173">
    <property type="entry name" value="PGDH_4"/>
    <property type="match status" value="1"/>
</dbReference>
<comment type="catalytic activity">
    <reaction evidence="7">
        <text>(R)-2-hydroxyglutarate + NAD(+) = 2-oxoglutarate + NADH + H(+)</text>
        <dbReference type="Rhea" id="RHEA:49612"/>
        <dbReference type="ChEBI" id="CHEBI:15378"/>
        <dbReference type="ChEBI" id="CHEBI:15801"/>
        <dbReference type="ChEBI" id="CHEBI:16810"/>
        <dbReference type="ChEBI" id="CHEBI:57540"/>
        <dbReference type="ChEBI" id="CHEBI:57945"/>
        <dbReference type="EC" id="1.1.1.399"/>
    </reaction>
</comment>
<dbReference type="RefSeq" id="WP_066791714.1">
    <property type="nucleotide sequence ID" value="NZ_LWQS01000125.1"/>
</dbReference>
<dbReference type="OrthoDB" id="9792971at2"/>
<dbReference type="Pfam" id="PF02826">
    <property type="entry name" value="2-Hacid_dh_C"/>
    <property type="match status" value="1"/>
</dbReference>
<dbReference type="Gene3D" id="3.40.50.720">
    <property type="entry name" value="NAD(P)-binding Rossmann-like Domain"/>
    <property type="match status" value="2"/>
</dbReference>
<comment type="similarity">
    <text evidence="3 9">Belongs to the D-isomer specific 2-hydroxyacid dehydrogenase family.</text>
</comment>
<evidence type="ECO:0000313" key="11">
    <source>
        <dbReference type="EMBL" id="OAN36352.1"/>
    </source>
</evidence>
<evidence type="ECO:0000256" key="9">
    <source>
        <dbReference type="RuleBase" id="RU363003"/>
    </source>
</evidence>
<name>A0A178LRU1_9CHLR</name>
<reference evidence="11 12" key="1">
    <citation type="submission" date="2016-04" db="EMBL/GenBank/DDBJ databases">
        <title>Chloroflexus islandicus sp. nov., a thermophilic filamentous anoxygenic phototrophic bacterium from geyser Strokkur (Iceland).</title>
        <authorList>
            <person name="Gaisin V.A."/>
            <person name="Kalashnikov A.M."/>
            <person name="Sukhacheva M.V."/>
            <person name="Grouzdev D.S."/>
            <person name="Ivanov T.M."/>
            <person name="Kuznetsov B."/>
            <person name="Gorlenko V.M."/>
        </authorList>
    </citation>
    <scope>NUCLEOTIDE SEQUENCE [LARGE SCALE GENOMIC DNA]</scope>
    <source>
        <strain evidence="12">isl-2</strain>
    </source>
</reference>
<accession>A0A178LRU1</accession>
<dbReference type="InterPro" id="IPR006236">
    <property type="entry name" value="PGDH"/>
</dbReference>
<keyword evidence="12" id="KW-1185">Reference proteome</keyword>
<dbReference type="Pfam" id="PF01842">
    <property type="entry name" value="ACT"/>
    <property type="match status" value="1"/>
</dbReference>
<dbReference type="SUPFAM" id="SSF55021">
    <property type="entry name" value="ACT-like"/>
    <property type="match status" value="1"/>
</dbReference>
<dbReference type="CDD" id="cd04902">
    <property type="entry name" value="ACT_3PGDH-xct"/>
    <property type="match status" value="1"/>
</dbReference>
<dbReference type="AlphaFoldDB" id="A0A178LRU1"/>
<dbReference type="PANTHER" id="PTHR42938:SF47">
    <property type="entry name" value="HYDROXYPYRUVATE REDUCTASE"/>
    <property type="match status" value="1"/>
</dbReference>
<dbReference type="Pfam" id="PF00389">
    <property type="entry name" value="2-Hacid_dh"/>
    <property type="match status" value="1"/>
</dbReference>
<dbReference type="PANTHER" id="PTHR42938">
    <property type="entry name" value="FORMATE DEHYDROGENASE 1"/>
    <property type="match status" value="1"/>
</dbReference>
<dbReference type="STRING" id="1707952.A6A03_06275"/>
<dbReference type="Gene3D" id="3.30.1330.90">
    <property type="entry name" value="D-3-phosphoglycerate dehydrogenase, domain 3"/>
    <property type="match status" value="1"/>
</dbReference>
<dbReference type="UniPathway" id="UPA00135">
    <property type="reaction ID" value="UER00196"/>
</dbReference>
<evidence type="ECO:0000256" key="7">
    <source>
        <dbReference type="ARBA" id="ARBA00048126"/>
    </source>
</evidence>
<dbReference type="InterPro" id="IPR029753">
    <property type="entry name" value="D-isomer_DH_CS"/>
</dbReference>
<comment type="caution">
    <text evidence="11">The sequence shown here is derived from an EMBL/GenBank/DDBJ whole genome shotgun (WGS) entry which is preliminary data.</text>
</comment>
<dbReference type="EMBL" id="LWQS01000125">
    <property type="protein sequence ID" value="OAN36352.1"/>
    <property type="molecule type" value="Genomic_DNA"/>
</dbReference>
<keyword evidence="9" id="KW-0718">Serine biosynthesis</keyword>
<protein>
    <recommendedName>
        <fullName evidence="4 9">D-3-phosphoglycerate dehydrogenase</fullName>
        <ecNumber evidence="9">1.1.1.95</ecNumber>
    </recommendedName>
</protein>
<keyword evidence="9" id="KW-0028">Amino-acid biosynthesis</keyword>
<dbReference type="Proteomes" id="UP000078287">
    <property type="component" value="Unassembled WGS sequence"/>
</dbReference>
<evidence type="ECO:0000256" key="5">
    <source>
        <dbReference type="ARBA" id="ARBA00023002"/>
    </source>
</evidence>
<dbReference type="GO" id="GO:0006564">
    <property type="term" value="P:L-serine biosynthetic process"/>
    <property type="evidence" value="ECO:0007669"/>
    <property type="project" value="UniProtKB-UniRule"/>
</dbReference>
<dbReference type="SUPFAM" id="SSF143548">
    <property type="entry name" value="Serine metabolism enzymes domain"/>
    <property type="match status" value="1"/>
</dbReference>
<feature type="domain" description="ACT" evidence="10">
    <location>
        <begin position="453"/>
        <end position="525"/>
    </location>
</feature>
<proteinExistence type="inferred from homology"/>
<dbReference type="InterPro" id="IPR002912">
    <property type="entry name" value="ACT_dom"/>
</dbReference>
<dbReference type="InterPro" id="IPR006140">
    <property type="entry name" value="D-isomer_DH_NAD-bd"/>
</dbReference>
<evidence type="ECO:0000256" key="4">
    <source>
        <dbReference type="ARBA" id="ARBA00021582"/>
    </source>
</evidence>
<dbReference type="Pfam" id="PF19304">
    <property type="entry name" value="PGDH_inter"/>
    <property type="match status" value="1"/>
</dbReference>
<dbReference type="NCBIfam" id="TIGR01327">
    <property type="entry name" value="PGDH"/>
    <property type="match status" value="1"/>
</dbReference>
<evidence type="ECO:0000259" key="10">
    <source>
        <dbReference type="PROSITE" id="PS51671"/>
    </source>
</evidence>
<keyword evidence="5 9" id="KW-0560">Oxidoreductase</keyword>
<dbReference type="SUPFAM" id="SSF52283">
    <property type="entry name" value="Formate/glycerate dehydrogenase catalytic domain-like"/>
    <property type="match status" value="1"/>
</dbReference>
<evidence type="ECO:0000313" key="12">
    <source>
        <dbReference type="Proteomes" id="UP000078287"/>
    </source>
</evidence>
<dbReference type="GO" id="GO:0004617">
    <property type="term" value="F:phosphoglycerate dehydrogenase activity"/>
    <property type="evidence" value="ECO:0007669"/>
    <property type="project" value="UniProtKB-UniRule"/>
</dbReference>
<dbReference type="EC" id="1.1.1.95" evidence="9"/>
<evidence type="ECO:0000256" key="1">
    <source>
        <dbReference type="ARBA" id="ARBA00003800"/>
    </source>
</evidence>
<evidence type="ECO:0000256" key="3">
    <source>
        <dbReference type="ARBA" id="ARBA00005854"/>
    </source>
</evidence>
<dbReference type="PROSITE" id="PS00671">
    <property type="entry name" value="D_2_HYDROXYACID_DH_3"/>
    <property type="match status" value="1"/>
</dbReference>
<dbReference type="InterPro" id="IPR045626">
    <property type="entry name" value="PGDH_ASB_dom"/>
</dbReference>
<dbReference type="GO" id="GO:0051287">
    <property type="term" value="F:NAD binding"/>
    <property type="evidence" value="ECO:0007669"/>
    <property type="project" value="UniProtKB-UniRule"/>
</dbReference>
<comment type="catalytic activity">
    <reaction evidence="8 9">
        <text>(2R)-3-phosphoglycerate + NAD(+) = 3-phosphooxypyruvate + NADH + H(+)</text>
        <dbReference type="Rhea" id="RHEA:12641"/>
        <dbReference type="ChEBI" id="CHEBI:15378"/>
        <dbReference type="ChEBI" id="CHEBI:18110"/>
        <dbReference type="ChEBI" id="CHEBI:57540"/>
        <dbReference type="ChEBI" id="CHEBI:57945"/>
        <dbReference type="ChEBI" id="CHEBI:58272"/>
        <dbReference type="EC" id="1.1.1.95"/>
    </reaction>
</comment>
<comment type="function">
    <text evidence="1">Catalyzes the reversible oxidation of 3-phospho-D-glycerate to 3-phosphonooxypyruvate, the first step of the phosphorylated L-serine biosynthesis pathway. Also catalyzes the reversible oxidation of 2-hydroxyglutarate to 2-oxoglutarate.</text>
</comment>
<sequence length="525" mass="56257">MNRILVTEKIAAEGLNVLRQAGTVDVRLDLDKPTLLSVIGEYDALVVRSATKVTAEVIAAGERLRVIGRAGTGVDNIDVEAATRRGIIVVNAPASNNVAVAELTIGLLLGLARRIPQAHASVQSGRWARNDFIGWEVRGKTLGLVGLGRIGSEVARRARAMEMEVIAYDPVVSFDRAEQLGVALVTLDELVQRSDVISLHVPLIESTRNLFDRERIMQMKRGSYLINASRGGIVDEAALVEALNDGHLAGAALDVYAQEPPPADSPLIGHPKVITVPHIGASTAEAQLSAGTEMAEGVVTALTGGTPRYAVNAPFVAPEAWNVLQPYLNLGRLLGTLVMQLVKDPVRSYDLELGGELAEMDTQPVRLAVLQGLLAASSVERITPVNAPIIARERGLRMTERVSPEAENYAGLITLHVQTAERTRTFSGTVLRGEPHIVQMDGYFVDFVPQGSLLITYHHDQPGMIGKVGQLLGAADVNISGMYVGRRAPREQAVMVLTLDEPAPPQVMEQVATIPGIDAAFSVTL</sequence>
<dbReference type="Gene3D" id="3.30.70.260">
    <property type="match status" value="1"/>
</dbReference>
<keyword evidence="6 9" id="KW-0520">NAD</keyword>
<dbReference type="FunFam" id="3.30.70.260:FF:000008">
    <property type="entry name" value="D-3-phosphoglycerate dehydrogenase, chloroplastic"/>
    <property type="match status" value="1"/>
</dbReference>
<dbReference type="FunFam" id="3.30.1330.90:FF:000003">
    <property type="entry name" value="D-3-phosphoglycerate dehydrogenase"/>
    <property type="match status" value="1"/>
</dbReference>
<dbReference type="SUPFAM" id="SSF51735">
    <property type="entry name" value="NAD(P)-binding Rossmann-fold domains"/>
    <property type="match status" value="1"/>
</dbReference>
<dbReference type="InterPro" id="IPR036291">
    <property type="entry name" value="NAD(P)-bd_dom_sf"/>
</dbReference>
<organism evidence="11 12">
    <name type="scientific">Chloroflexus islandicus</name>
    <dbReference type="NCBI Taxonomy" id="1707952"/>
    <lineage>
        <taxon>Bacteria</taxon>
        <taxon>Bacillati</taxon>
        <taxon>Chloroflexota</taxon>
        <taxon>Chloroflexia</taxon>
        <taxon>Chloroflexales</taxon>
        <taxon>Chloroflexineae</taxon>
        <taxon>Chloroflexaceae</taxon>
        <taxon>Chloroflexus</taxon>
    </lineage>
</organism>